<proteinExistence type="predicted"/>
<organism evidence="1 2">
    <name type="scientific">Symbiodinium microadriaticum</name>
    <name type="common">Dinoflagellate</name>
    <name type="synonym">Zooxanthella microadriatica</name>
    <dbReference type="NCBI Taxonomy" id="2951"/>
    <lineage>
        <taxon>Eukaryota</taxon>
        <taxon>Sar</taxon>
        <taxon>Alveolata</taxon>
        <taxon>Dinophyceae</taxon>
        <taxon>Suessiales</taxon>
        <taxon>Symbiodiniaceae</taxon>
        <taxon>Symbiodinium</taxon>
    </lineage>
</organism>
<evidence type="ECO:0000313" key="2">
    <source>
        <dbReference type="Proteomes" id="UP000186817"/>
    </source>
</evidence>
<accession>A0A1Q9CMQ6</accession>
<reference evidence="1 2" key="1">
    <citation type="submission" date="2016-02" db="EMBL/GenBank/DDBJ databases">
        <title>Genome analysis of coral dinoflagellate symbionts highlights evolutionary adaptations to a symbiotic lifestyle.</title>
        <authorList>
            <person name="Aranda M."/>
            <person name="Li Y."/>
            <person name="Liew Y.J."/>
            <person name="Baumgarten S."/>
            <person name="Simakov O."/>
            <person name="Wilson M."/>
            <person name="Piel J."/>
            <person name="Ashoor H."/>
            <person name="Bougouffa S."/>
            <person name="Bajic V.B."/>
            <person name="Ryu T."/>
            <person name="Ravasi T."/>
            <person name="Bayer T."/>
            <person name="Micklem G."/>
            <person name="Kim H."/>
            <person name="Bhak J."/>
            <person name="Lajeunesse T.C."/>
            <person name="Voolstra C.R."/>
        </authorList>
    </citation>
    <scope>NUCLEOTIDE SEQUENCE [LARGE SCALE GENOMIC DNA]</scope>
    <source>
        <strain evidence="1 2">CCMP2467</strain>
    </source>
</reference>
<protein>
    <recommendedName>
        <fullName evidence="3">Reverse transcriptase domain-containing protein</fullName>
    </recommendedName>
</protein>
<dbReference type="AlphaFoldDB" id="A0A1Q9CMQ6"/>
<evidence type="ECO:0008006" key="3">
    <source>
        <dbReference type="Google" id="ProtNLM"/>
    </source>
</evidence>
<evidence type="ECO:0000313" key="1">
    <source>
        <dbReference type="EMBL" id="OLP84203.1"/>
    </source>
</evidence>
<dbReference type="EMBL" id="LSRX01001059">
    <property type="protein sequence ID" value="OLP84203.1"/>
    <property type="molecule type" value="Genomic_DNA"/>
</dbReference>
<dbReference type="Proteomes" id="UP000186817">
    <property type="component" value="Unassembled WGS sequence"/>
</dbReference>
<sequence length="381" mass="41427">MLESGAMVVSLDGRSAYDTISRETILAKLRMLRDTVPSPVHFFVGLMSALLLSLTTSTSSRPKNAQRRCFHVADEDERGAAVEANLGTTRVYSAAGRLRIQTVCGGGLGEVGMTHSIAALEVEKRGKCSSPDKRERGPPLLVCLITREYLHHFSTWARARVARDMRLANMNLPVPVADAPRIEIVCTGLPRLQWFAAWARGPACCRYHLHQPRPSLPLAPALSLALASRGQALTLNPGFALQLALRRKRRETYPELSRSHAAASWFSLSRQEVAGALNPEPSCSSSHKCVLERARHRSACTSGGFATPAPHSECVVARRPRRPLRSANMNFDVLVSDACSHGEASTQKTNVASRPIWARPGSLLLKQLPAPPGIAELGDNA</sequence>
<name>A0A1Q9CMQ6_SYMMI</name>
<comment type="caution">
    <text evidence="1">The sequence shown here is derived from an EMBL/GenBank/DDBJ whole genome shotgun (WGS) entry which is preliminary data.</text>
</comment>
<keyword evidence="2" id="KW-1185">Reference proteome</keyword>
<gene>
    <name evidence="1" type="ORF">AK812_SmicGene34955</name>
</gene>